<accession>S2E6A4</accession>
<sequence length="204" mass="21712">NDHDGVTADFDCNDNDASIYPGATEIPGNSIDEDCDGIAAPFPDNDHDGYTSNLDCNDNDASINPGATEIPNDGIDQDCNGSDLVVPWTITGYYNPVDMNVVLNNIKSGQTVPLKFEVFDGPTEKTSTSVIASITQKQVSCSNLTTQISAPVDITTTGGTSLKYDSSGQFHANWKTPSGKANTCWEVKTTTTNGPSISAFFKLK</sequence>
<evidence type="ECO:0000313" key="2">
    <source>
        <dbReference type="Proteomes" id="UP000014065"/>
    </source>
</evidence>
<dbReference type="RefSeq" id="WP_010193540.1">
    <property type="nucleotide sequence ID" value="NZ_AHJG01000235.1"/>
</dbReference>
<dbReference type="Pfam" id="PF11617">
    <property type="entry name" value="Cu-binding_MopE"/>
    <property type="match status" value="2"/>
</dbReference>
<dbReference type="InterPro" id="IPR021655">
    <property type="entry name" value="Put_metal-bd"/>
</dbReference>
<dbReference type="AlphaFoldDB" id="S2E6A4"/>
<proteinExistence type="predicted"/>
<protein>
    <submittedName>
        <fullName evidence="1">Uncharacterized protein</fullName>
    </submittedName>
</protein>
<comment type="caution">
    <text evidence="1">The sequence shown here is derived from an EMBL/GenBank/DDBJ whole genome shotgun (WGS) entry which is preliminary data.</text>
</comment>
<reference evidence="1 2" key="1">
    <citation type="journal article" date="2012" name="J. Bacteriol.">
        <title>Genome Sequence of "Candidatus Nitrosoarchaeum limnia" BG20, a Low-Salinity Ammonia-Oxidizing Archaeon from the San Francisco Bay Estuary.</title>
        <authorList>
            <person name="Mosier A.C."/>
            <person name="Allen E.E."/>
            <person name="Kim M."/>
            <person name="Ferriera S."/>
            <person name="Francis C.A."/>
        </authorList>
    </citation>
    <scope>NUCLEOTIDE SEQUENCE [LARGE SCALE GENOMIC DNA]</scope>
    <source>
        <strain evidence="1 2">BG20</strain>
    </source>
</reference>
<dbReference type="NCBIfam" id="NF038114">
    <property type="entry name" value="rightmost"/>
    <property type="match status" value="1"/>
</dbReference>
<feature type="non-terminal residue" evidence="1">
    <location>
        <position position="1"/>
    </location>
</feature>
<dbReference type="Proteomes" id="UP000014065">
    <property type="component" value="Unassembled WGS sequence"/>
</dbReference>
<name>S2E6A4_9ARCH</name>
<dbReference type="EMBL" id="AHJG01000235">
    <property type="protein sequence ID" value="EPA04996.1"/>
    <property type="molecule type" value="Genomic_DNA"/>
</dbReference>
<gene>
    <name evidence="1" type="ORF">BG20_I2167</name>
</gene>
<keyword evidence="2" id="KW-1185">Reference proteome</keyword>
<evidence type="ECO:0000313" key="1">
    <source>
        <dbReference type="EMBL" id="EPA04996.1"/>
    </source>
</evidence>
<organism evidence="1 2">
    <name type="scientific">Candidatus Nitrosarchaeum limnium BG20</name>
    <dbReference type="NCBI Taxonomy" id="859192"/>
    <lineage>
        <taxon>Archaea</taxon>
        <taxon>Nitrososphaerota</taxon>
        <taxon>Nitrososphaeria</taxon>
        <taxon>Nitrosopumilales</taxon>
        <taxon>Nitrosopumilaceae</taxon>
        <taxon>Nitrosarchaeum</taxon>
    </lineage>
</organism>